<comment type="similarity">
    <text evidence="2">Belongs to the peptidase S8 family.</text>
</comment>
<dbReference type="InterPro" id="IPR045051">
    <property type="entry name" value="SBT"/>
</dbReference>
<comment type="caution">
    <text evidence="5">The sequence shown here is derived from an EMBL/GenBank/DDBJ whole genome shotgun (WGS) entry which is preliminary data.</text>
</comment>
<comment type="subcellular location">
    <subcellularLocation>
        <location evidence="1">Secreted</location>
    </subcellularLocation>
</comment>
<dbReference type="AlphaFoldDB" id="A0AAV1WEW3"/>
<evidence type="ECO:0000256" key="2">
    <source>
        <dbReference type="ARBA" id="ARBA00011073"/>
    </source>
</evidence>
<dbReference type="EMBL" id="CAXHTB010000006">
    <property type="protein sequence ID" value="CAL0307900.1"/>
    <property type="molecule type" value="Genomic_DNA"/>
</dbReference>
<sequence length="109" mass="11662">MAIVLGYAEGVARGMAPGAHIAVYKVCWFNGCYNSDIMAAMDVAIRDGVDILSLSLGGFPVPLFDDSIAIGFQLSVLQGTMGHQKCLLLMKLLGLTLLVQALWIGTFQQ</sequence>
<dbReference type="PANTHER" id="PTHR10795">
    <property type="entry name" value="PROPROTEIN CONVERTASE SUBTILISIN/KEXIN"/>
    <property type="match status" value="1"/>
</dbReference>
<dbReference type="GO" id="GO:0005576">
    <property type="term" value="C:extracellular region"/>
    <property type="evidence" value="ECO:0007669"/>
    <property type="project" value="UniProtKB-SubCell"/>
</dbReference>
<evidence type="ECO:0000313" key="6">
    <source>
        <dbReference type="Proteomes" id="UP001497480"/>
    </source>
</evidence>
<feature type="domain" description="Peptidase S8/S53" evidence="4">
    <location>
        <begin position="11"/>
        <end position="57"/>
    </location>
</feature>
<dbReference type="SUPFAM" id="SSF52743">
    <property type="entry name" value="Subtilisin-like"/>
    <property type="match status" value="1"/>
</dbReference>
<accession>A0AAV1WEW3</accession>
<dbReference type="Gene3D" id="3.40.50.200">
    <property type="entry name" value="Peptidase S8/S53 domain"/>
    <property type="match status" value="1"/>
</dbReference>
<dbReference type="Pfam" id="PF00082">
    <property type="entry name" value="Peptidase_S8"/>
    <property type="match status" value="1"/>
</dbReference>
<evidence type="ECO:0000256" key="1">
    <source>
        <dbReference type="ARBA" id="ARBA00004613"/>
    </source>
</evidence>
<evidence type="ECO:0000259" key="4">
    <source>
        <dbReference type="Pfam" id="PF00082"/>
    </source>
</evidence>
<proteinExistence type="inferred from homology"/>
<keyword evidence="3" id="KW-0732">Signal</keyword>
<name>A0AAV1WEW3_LUPLU</name>
<dbReference type="InterPro" id="IPR036852">
    <property type="entry name" value="Peptidase_S8/S53_dom_sf"/>
</dbReference>
<dbReference type="Proteomes" id="UP001497480">
    <property type="component" value="Unassembled WGS sequence"/>
</dbReference>
<keyword evidence="6" id="KW-1185">Reference proteome</keyword>
<protein>
    <recommendedName>
        <fullName evidence="4">Peptidase S8/S53 domain-containing protein</fullName>
    </recommendedName>
</protein>
<evidence type="ECO:0000256" key="3">
    <source>
        <dbReference type="ARBA" id="ARBA00022729"/>
    </source>
</evidence>
<dbReference type="GO" id="GO:0006508">
    <property type="term" value="P:proteolysis"/>
    <property type="evidence" value="ECO:0007669"/>
    <property type="project" value="InterPro"/>
</dbReference>
<dbReference type="GO" id="GO:0004252">
    <property type="term" value="F:serine-type endopeptidase activity"/>
    <property type="evidence" value="ECO:0007669"/>
    <property type="project" value="InterPro"/>
</dbReference>
<reference evidence="5 6" key="1">
    <citation type="submission" date="2024-03" db="EMBL/GenBank/DDBJ databases">
        <authorList>
            <person name="Martinez-Hernandez J."/>
        </authorList>
    </citation>
    <scope>NUCLEOTIDE SEQUENCE [LARGE SCALE GENOMIC DNA]</scope>
</reference>
<evidence type="ECO:0000313" key="5">
    <source>
        <dbReference type="EMBL" id="CAL0307900.1"/>
    </source>
</evidence>
<dbReference type="InterPro" id="IPR000209">
    <property type="entry name" value="Peptidase_S8/S53_dom"/>
</dbReference>
<organism evidence="5 6">
    <name type="scientific">Lupinus luteus</name>
    <name type="common">European yellow lupine</name>
    <dbReference type="NCBI Taxonomy" id="3873"/>
    <lineage>
        <taxon>Eukaryota</taxon>
        <taxon>Viridiplantae</taxon>
        <taxon>Streptophyta</taxon>
        <taxon>Embryophyta</taxon>
        <taxon>Tracheophyta</taxon>
        <taxon>Spermatophyta</taxon>
        <taxon>Magnoliopsida</taxon>
        <taxon>eudicotyledons</taxon>
        <taxon>Gunneridae</taxon>
        <taxon>Pentapetalae</taxon>
        <taxon>rosids</taxon>
        <taxon>fabids</taxon>
        <taxon>Fabales</taxon>
        <taxon>Fabaceae</taxon>
        <taxon>Papilionoideae</taxon>
        <taxon>50 kb inversion clade</taxon>
        <taxon>genistoids sensu lato</taxon>
        <taxon>core genistoids</taxon>
        <taxon>Genisteae</taxon>
        <taxon>Lupinus</taxon>
    </lineage>
</organism>
<gene>
    <name evidence="5" type="ORF">LLUT_LOCUS8960</name>
</gene>